<reference evidence="6 7" key="1">
    <citation type="journal article" date="2015" name="Stand. Genomic Sci.">
        <title>Genomic Encyclopedia of Bacterial and Archaeal Type Strains, Phase III: the genomes of soil and plant-associated and newly described type strains.</title>
        <authorList>
            <person name="Whitman W.B."/>
            <person name="Woyke T."/>
            <person name="Klenk H.P."/>
            <person name="Zhou Y."/>
            <person name="Lilburn T.G."/>
            <person name="Beck B.J."/>
            <person name="De Vos P."/>
            <person name="Vandamme P."/>
            <person name="Eisen J.A."/>
            <person name="Garrity G."/>
            <person name="Hugenholtz P."/>
            <person name="Kyrpides N.C."/>
        </authorList>
    </citation>
    <scope>NUCLEOTIDE SEQUENCE [LARGE SCALE GENOMIC DNA]</scope>
    <source>
        <strain evidence="6 7">CGMCC 1.5364</strain>
    </source>
</reference>
<dbReference type="InterPro" id="IPR016032">
    <property type="entry name" value="Sig_transdc_resp-reg_C-effctor"/>
</dbReference>
<dbReference type="OrthoDB" id="9814495at2"/>
<dbReference type="InterPro" id="IPR011006">
    <property type="entry name" value="CheY-like_superfamily"/>
</dbReference>
<dbReference type="Pfam" id="PF00196">
    <property type="entry name" value="GerE"/>
    <property type="match status" value="1"/>
</dbReference>
<dbReference type="GO" id="GO:0006355">
    <property type="term" value="P:regulation of DNA-templated transcription"/>
    <property type="evidence" value="ECO:0007669"/>
    <property type="project" value="InterPro"/>
</dbReference>
<dbReference type="GO" id="GO:0003677">
    <property type="term" value="F:DNA binding"/>
    <property type="evidence" value="ECO:0007669"/>
    <property type="project" value="UniProtKB-KW"/>
</dbReference>
<dbReference type="PROSITE" id="PS50110">
    <property type="entry name" value="RESPONSE_REGULATORY"/>
    <property type="match status" value="1"/>
</dbReference>
<evidence type="ECO:0000259" key="4">
    <source>
        <dbReference type="PROSITE" id="PS50043"/>
    </source>
</evidence>
<keyword evidence="1 3" id="KW-0597">Phosphoprotein</keyword>
<dbReference type="GO" id="GO:0000160">
    <property type="term" value="P:phosphorelay signal transduction system"/>
    <property type="evidence" value="ECO:0007669"/>
    <property type="project" value="InterPro"/>
</dbReference>
<dbReference type="PROSITE" id="PS00622">
    <property type="entry name" value="HTH_LUXR_1"/>
    <property type="match status" value="1"/>
</dbReference>
<dbReference type="SUPFAM" id="SSF52172">
    <property type="entry name" value="CheY-like"/>
    <property type="match status" value="1"/>
</dbReference>
<evidence type="ECO:0000256" key="1">
    <source>
        <dbReference type="ARBA" id="ARBA00022553"/>
    </source>
</evidence>
<sequence>MQDEDSAMNRPRSGFRTALIIEDHPLFGDALAMTLQTVAGVQVVEHAEKLDAAIKMIEQGDRPDIILLDLNLPDVDGLEGLMALRQTAPDVPVVVVTSAAEPRIIRSALVAGAAGFLPKHSKRDLFRQAFETIAMGEIFVPEANLATLTERGQPSPQDDAIRRMSQLTRQQAKILEQVCEGKMNKQIAHDMDIAETTVKAHVTAIMRKLGVTSRTQAVLMAREAQTTGPLSGH</sequence>
<dbReference type="PROSITE" id="PS50043">
    <property type="entry name" value="HTH_LUXR_2"/>
    <property type="match status" value="1"/>
</dbReference>
<keyword evidence="2" id="KW-0238">DNA-binding</keyword>
<dbReference type="Gene3D" id="3.40.50.2300">
    <property type="match status" value="1"/>
</dbReference>
<proteinExistence type="predicted"/>
<feature type="domain" description="HTH luxR-type" evidence="4">
    <location>
        <begin position="160"/>
        <end position="225"/>
    </location>
</feature>
<keyword evidence="7" id="KW-1185">Reference proteome</keyword>
<name>A0A562NHD2_9RHOB</name>
<dbReference type="InterPro" id="IPR058245">
    <property type="entry name" value="NreC/VraR/RcsB-like_REC"/>
</dbReference>
<feature type="modified residue" description="4-aspartylphosphate" evidence="3">
    <location>
        <position position="69"/>
    </location>
</feature>
<evidence type="ECO:0000313" key="7">
    <source>
        <dbReference type="Proteomes" id="UP000316225"/>
    </source>
</evidence>
<protein>
    <submittedName>
        <fullName evidence="6">Two component transcriptional regulator, LuxR family</fullName>
    </submittedName>
</protein>
<feature type="domain" description="Response regulatory" evidence="5">
    <location>
        <begin position="17"/>
        <end position="134"/>
    </location>
</feature>
<dbReference type="CDD" id="cd06170">
    <property type="entry name" value="LuxR_C_like"/>
    <property type="match status" value="1"/>
</dbReference>
<organism evidence="6 7">
    <name type="scientific">Paracoccus sulfuroxidans</name>
    <dbReference type="NCBI Taxonomy" id="384678"/>
    <lineage>
        <taxon>Bacteria</taxon>
        <taxon>Pseudomonadati</taxon>
        <taxon>Pseudomonadota</taxon>
        <taxon>Alphaproteobacteria</taxon>
        <taxon>Rhodobacterales</taxon>
        <taxon>Paracoccaceae</taxon>
        <taxon>Paracoccus</taxon>
    </lineage>
</organism>
<evidence type="ECO:0000259" key="5">
    <source>
        <dbReference type="PROSITE" id="PS50110"/>
    </source>
</evidence>
<dbReference type="InterPro" id="IPR001789">
    <property type="entry name" value="Sig_transdc_resp-reg_receiver"/>
</dbReference>
<dbReference type="SMART" id="SM00448">
    <property type="entry name" value="REC"/>
    <property type="match status" value="1"/>
</dbReference>
<evidence type="ECO:0000256" key="3">
    <source>
        <dbReference type="PROSITE-ProRule" id="PRU00169"/>
    </source>
</evidence>
<dbReference type="CDD" id="cd17535">
    <property type="entry name" value="REC_NarL-like"/>
    <property type="match status" value="1"/>
</dbReference>
<dbReference type="Proteomes" id="UP000316225">
    <property type="component" value="Unassembled WGS sequence"/>
</dbReference>
<evidence type="ECO:0000313" key="6">
    <source>
        <dbReference type="EMBL" id="TWI31503.1"/>
    </source>
</evidence>
<dbReference type="Pfam" id="PF00072">
    <property type="entry name" value="Response_reg"/>
    <property type="match status" value="1"/>
</dbReference>
<comment type="caution">
    <text evidence="6">The sequence shown here is derived from an EMBL/GenBank/DDBJ whole genome shotgun (WGS) entry which is preliminary data.</text>
</comment>
<dbReference type="SUPFAM" id="SSF46894">
    <property type="entry name" value="C-terminal effector domain of the bipartite response regulators"/>
    <property type="match status" value="1"/>
</dbReference>
<dbReference type="SMART" id="SM00421">
    <property type="entry name" value="HTH_LUXR"/>
    <property type="match status" value="1"/>
</dbReference>
<dbReference type="EMBL" id="VLKU01000009">
    <property type="protein sequence ID" value="TWI31503.1"/>
    <property type="molecule type" value="Genomic_DNA"/>
</dbReference>
<dbReference type="InterPro" id="IPR000792">
    <property type="entry name" value="Tscrpt_reg_LuxR_C"/>
</dbReference>
<dbReference type="PANTHER" id="PTHR45566">
    <property type="entry name" value="HTH-TYPE TRANSCRIPTIONAL REGULATOR YHJB-RELATED"/>
    <property type="match status" value="1"/>
</dbReference>
<evidence type="ECO:0000256" key="2">
    <source>
        <dbReference type="ARBA" id="ARBA00023125"/>
    </source>
</evidence>
<dbReference type="PRINTS" id="PR00038">
    <property type="entry name" value="HTHLUXR"/>
</dbReference>
<dbReference type="InterPro" id="IPR051015">
    <property type="entry name" value="EvgA-like"/>
</dbReference>
<dbReference type="AlphaFoldDB" id="A0A562NHD2"/>
<accession>A0A562NHD2</accession>
<dbReference type="PANTHER" id="PTHR45566:SF1">
    <property type="entry name" value="HTH-TYPE TRANSCRIPTIONAL REGULATOR YHJB-RELATED"/>
    <property type="match status" value="1"/>
</dbReference>
<gene>
    <name evidence="6" type="ORF">IQ24_02955</name>
</gene>